<dbReference type="RefSeq" id="WP_344792775.1">
    <property type="nucleotide sequence ID" value="NZ_BAABBV010000002.1"/>
</dbReference>
<feature type="compositionally biased region" description="Low complexity" evidence="1">
    <location>
        <begin position="75"/>
        <end position="85"/>
    </location>
</feature>
<keyword evidence="3" id="KW-1185">Reference proteome</keyword>
<reference evidence="2" key="2">
    <citation type="submission" date="2023-12" db="EMBL/GenBank/DDBJ databases">
        <authorList>
            <person name="Sun Q."/>
            <person name="Inoue M."/>
        </authorList>
    </citation>
    <scope>NUCLEOTIDE SEQUENCE</scope>
    <source>
        <strain evidence="2">JCM 17590</strain>
    </source>
</reference>
<gene>
    <name evidence="2" type="ORF">GCM10022286_30770</name>
</gene>
<dbReference type="Proteomes" id="UP001415169">
    <property type="component" value="Unassembled WGS sequence"/>
</dbReference>
<feature type="region of interest" description="Disordered" evidence="1">
    <location>
        <begin position="1"/>
        <end position="101"/>
    </location>
</feature>
<accession>A0ABP7ZNN7</accession>
<evidence type="ECO:0000313" key="2">
    <source>
        <dbReference type="EMBL" id="GAA4166307.1"/>
    </source>
</evidence>
<comment type="caution">
    <text evidence="2">The sequence shown here is derived from an EMBL/GenBank/DDBJ whole genome shotgun (WGS) entry which is preliminary data.</text>
</comment>
<organism evidence="2 3">
    <name type="scientific">Gryllotalpicola daejeonensis</name>
    <dbReference type="NCBI Taxonomy" id="993087"/>
    <lineage>
        <taxon>Bacteria</taxon>
        <taxon>Bacillati</taxon>
        <taxon>Actinomycetota</taxon>
        <taxon>Actinomycetes</taxon>
        <taxon>Micrococcales</taxon>
        <taxon>Microbacteriaceae</taxon>
        <taxon>Gryllotalpicola</taxon>
    </lineage>
</organism>
<reference evidence="2" key="1">
    <citation type="journal article" date="2014" name="Int. J. Syst. Evol. Microbiol.">
        <title>Complete genome of a new Firmicutes species belonging to the dominant human colonic microbiota ('Ruminococcus bicirculans') reveals two chromosomes and a selective capacity to utilize plant glucans.</title>
        <authorList>
            <consortium name="NISC Comparative Sequencing Program"/>
            <person name="Wegmann U."/>
            <person name="Louis P."/>
            <person name="Goesmann A."/>
            <person name="Henrissat B."/>
            <person name="Duncan S.H."/>
            <person name="Flint H.J."/>
        </authorList>
    </citation>
    <scope>NUCLEOTIDE SEQUENCE</scope>
    <source>
        <strain evidence="2">JCM 17590</strain>
    </source>
</reference>
<feature type="compositionally biased region" description="Basic and acidic residues" evidence="1">
    <location>
        <begin position="22"/>
        <end position="35"/>
    </location>
</feature>
<sequence length="101" mass="10295">MSDDVEPDADKMPADEQLEEPSTEKDPGEEPKAAEPEPEEVDHEAVGIGVVDTPDVGEEAPGGQDATPQSEPGGPSSDSAPPTDAASDEVKSDAAGIDTPE</sequence>
<name>A0ABP7ZNN7_9MICO</name>
<dbReference type="EMBL" id="BAABBV010000002">
    <property type="protein sequence ID" value="GAA4166307.1"/>
    <property type="molecule type" value="Genomic_DNA"/>
</dbReference>
<evidence type="ECO:0000313" key="3">
    <source>
        <dbReference type="Proteomes" id="UP001415169"/>
    </source>
</evidence>
<evidence type="ECO:0000256" key="1">
    <source>
        <dbReference type="SAM" id="MobiDB-lite"/>
    </source>
</evidence>
<protein>
    <recommendedName>
        <fullName evidence="4">Sugar ABC transporter ATPase</fullName>
    </recommendedName>
</protein>
<evidence type="ECO:0008006" key="4">
    <source>
        <dbReference type="Google" id="ProtNLM"/>
    </source>
</evidence>
<proteinExistence type="predicted"/>